<feature type="region of interest" description="Linker" evidence="18">
    <location>
        <begin position="258"/>
        <end position="278"/>
    </location>
</feature>
<keyword evidence="9 18" id="KW-0460">Magnesium</keyword>
<keyword evidence="6 18" id="KW-0548">Nucleotidyltransferase</keyword>
<feature type="binding site" evidence="18">
    <location>
        <position position="168"/>
    </location>
    <ligand>
        <name>UDP-N-acetyl-alpha-D-glucosamine</name>
        <dbReference type="ChEBI" id="CHEBI:57705"/>
    </ligand>
</feature>
<organism evidence="21 22">
    <name type="scientific">marine gamma proteobacterium HTCC2143</name>
    <dbReference type="NCBI Taxonomy" id="247633"/>
    <lineage>
        <taxon>Bacteria</taxon>
        <taxon>Pseudomonadati</taxon>
        <taxon>Pseudomonadota</taxon>
        <taxon>Gammaproteobacteria</taxon>
        <taxon>Cellvibrionales</taxon>
        <taxon>Spongiibacteraceae</taxon>
        <taxon>BD1-7 clade</taxon>
    </lineage>
</organism>
<feature type="domain" description="MobA-like NTP transferase" evidence="19">
    <location>
        <begin position="36"/>
        <end position="152"/>
    </location>
</feature>
<comment type="similarity">
    <text evidence="3 18">In the N-terminal section; belongs to the N-acetylglucosamine-1-phosphate uridyltransferase family.</text>
</comment>
<comment type="subcellular location">
    <subcellularLocation>
        <location evidence="1 18">Cytoplasm</location>
    </subcellularLocation>
</comment>
<evidence type="ECO:0000313" key="22">
    <source>
        <dbReference type="Proteomes" id="UP000004931"/>
    </source>
</evidence>
<keyword evidence="7 18" id="KW-0479">Metal-binding</keyword>
<feature type="domain" description="Mannose-1-phosphate guanyltransferase C-terminal" evidence="20">
    <location>
        <begin position="292"/>
        <end position="369"/>
    </location>
</feature>
<comment type="function">
    <text evidence="17 18">Catalyzes the last two sequential reactions in the de novo biosynthetic pathway for UDP-N-acetylglucosamine (UDP-GlcNAc). The C-terminal domain catalyzes the transfer of acetyl group from acetyl coenzyme A to glucosamine-1-phosphate (GlcN-1-P) to produce N-acetylglucosamine-1-phosphate (GlcNAc-1-P), which is converted into UDP-GlcNAc by the transfer of uridine 5-monophosphate (from uridine 5-triphosphate), a reaction catalyzed by the N-terminal domain.</text>
</comment>
<dbReference type="InterPro" id="IPR056729">
    <property type="entry name" value="GMPPB_C"/>
</dbReference>
<keyword evidence="22" id="KW-1185">Reference proteome</keyword>
<dbReference type="UniPathway" id="UPA00113">
    <property type="reaction ID" value="UER00532"/>
</dbReference>
<dbReference type="GO" id="GO:0008360">
    <property type="term" value="P:regulation of cell shape"/>
    <property type="evidence" value="ECO:0007669"/>
    <property type="project" value="UniProtKB-KW"/>
</dbReference>
<dbReference type="InterPro" id="IPR038009">
    <property type="entry name" value="GlmU_C_LbH"/>
</dbReference>
<dbReference type="GO" id="GO:0000902">
    <property type="term" value="P:cell morphogenesis"/>
    <property type="evidence" value="ECO:0007669"/>
    <property type="project" value="UniProtKB-UniRule"/>
</dbReference>
<feature type="binding site" evidence="18">
    <location>
        <position position="405"/>
    </location>
    <ligand>
        <name>UDP-N-acetyl-alpha-D-glucosamine</name>
        <dbReference type="ChEBI" id="CHEBI:57705"/>
    </ligand>
</feature>
<evidence type="ECO:0000256" key="7">
    <source>
        <dbReference type="ARBA" id="ARBA00022723"/>
    </source>
</evidence>
<dbReference type="eggNOG" id="COG1207">
    <property type="taxonomic scope" value="Bacteria"/>
</dbReference>
<proteinExistence type="inferred from homology"/>
<feature type="binding site" evidence="18">
    <location>
        <position position="379"/>
    </location>
    <ligand>
        <name>UDP-N-acetyl-alpha-D-glucosamine</name>
        <dbReference type="ChEBI" id="CHEBI:57705"/>
    </ligand>
</feature>
<dbReference type="InterPro" id="IPR011004">
    <property type="entry name" value="Trimer_LpxA-like_sf"/>
</dbReference>
<evidence type="ECO:0000256" key="13">
    <source>
        <dbReference type="ARBA" id="ARBA00023315"/>
    </source>
</evidence>
<evidence type="ECO:0000256" key="15">
    <source>
        <dbReference type="ARBA" id="ARBA00048247"/>
    </source>
</evidence>
<evidence type="ECO:0000256" key="5">
    <source>
        <dbReference type="ARBA" id="ARBA00022679"/>
    </source>
</evidence>
<dbReference type="Gene3D" id="3.90.550.10">
    <property type="entry name" value="Spore Coat Polysaccharide Biosynthesis Protein SpsA, Chain A"/>
    <property type="match status" value="1"/>
</dbReference>
<keyword evidence="11 18" id="KW-0573">Peptidoglycan synthesis</keyword>
<comment type="similarity">
    <text evidence="2 18">In the C-terminal section; belongs to the transferase hexapeptide repeat family.</text>
</comment>
<dbReference type="GO" id="GO:0016020">
    <property type="term" value="C:membrane"/>
    <property type="evidence" value="ECO:0007669"/>
    <property type="project" value="GOC"/>
</dbReference>
<evidence type="ECO:0000256" key="4">
    <source>
        <dbReference type="ARBA" id="ARBA00022490"/>
    </source>
</evidence>
<dbReference type="EMBL" id="AAVT01000001">
    <property type="protein sequence ID" value="EAW32654.1"/>
    <property type="molecule type" value="Genomic_DNA"/>
</dbReference>
<feature type="binding site" evidence="18">
    <location>
        <position position="468"/>
    </location>
    <ligand>
        <name>acetyl-CoA</name>
        <dbReference type="ChEBI" id="CHEBI:57288"/>
    </ligand>
</feature>
<evidence type="ECO:0000256" key="18">
    <source>
        <dbReference type="HAMAP-Rule" id="MF_01631"/>
    </source>
</evidence>
<feature type="binding site" evidence="18">
    <location>
        <begin position="131"/>
        <end position="133"/>
    </location>
    <ligand>
        <name>UDP-N-acetyl-alpha-D-glucosamine</name>
        <dbReference type="ChEBI" id="CHEBI:57705"/>
    </ligand>
</feature>
<dbReference type="InterPro" id="IPR025877">
    <property type="entry name" value="MobA-like_NTP_Trfase"/>
</dbReference>
<sequence length="485" mass="51084">MDNIALLLVKEEIAVVGVNTRHLFTHTKGKIVATEVIILAAGRGTRMRSKLPKVLHAIAGKPMVEHVIDAAKNINAEAIHVVVGHGADLVRSRVNSSDIQWALQEQQLGTGHAVAQAMARVNEDAIVLVVYGDVPLVATETLAALVAAANQTTLSLLTVLLDDPQGYGRIVRRDGSIEAIVEQKDANEDQLAICEVNTGILAVSAAKLNQWLPQLSANNAQGEYYLTDIIAMAVADEMAVIAHHPNNAVEVEGVNNRSQLATLERFYQCQQASQLMLEGVTLADPARIDVRGRMDVGEDIVIDVNCVFIGDVTIGDDVSIGPNCVIENSSIGSGSVIKANSVLEDARVGIMCEVGPFARLRPGTDLAAKAKIGNFVETKKAKIGEGSKVNHLSYIGDATIGIGANVGAGTITCNYDGVNKFATNIGDGAFIGSNSSLVAPVTVGKNATVAAGSTITADVDDDQLGVARGKQRNISGWKKPTKNKA</sequence>
<dbReference type="GO" id="GO:0005737">
    <property type="term" value="C:cytoplasm"/>
    <property type="evidence" value="ECO:0007669"/>
    <property type="project" value="UniProtKB-SubCell"/>
</dbReference>
<comment type="pathway">
    <text evidence="18">Nucleotide-sugar biosynthesis; UDP-N-acetyl-alpha-D-glucosamine biosynthesis; UDP-N-acetyl-alpha-D-glucosamine from N-acetyl-alpha-D-glucosamine 1-phosphate: step 1/1.</text>
</comment>
<dbReference type="HAMAP" id="MF_01631">
    <property type="entry name" value="GlmU"/>
    <property type="match status" value="1"/>
</dbReference>
<evidence type="ECO:0000256" key="9">
    <source>
        <dbReference type="ARBA" id="ARBA00022842"/>
    </source>
</evidence>
<dbReference type="GO" id="GO:0000287">
    <property type="term" value="F:magnesium ion binding"/>
    <property type="evidence" value="ECO:0007669"/>
    <property type="project" value="UniProtKB-UniRule"/>
</dbReference>
<dbReference type="EC" id="2.7.7.23" evidence="18"/>
<dbReference type="CDD" id="cd02540">
    <property type="entry name" value="GT2_GlmU_N_bac"/>
    <property type="match status" value="1"/>
</dbReference>
<comment type="cofactor">
    <cofactor evidence="18">
        <name>Mg(2+)</name>
        <dbReference type="ChEBI" id="CHEBI:18420"/>
    </cofactor>
    <text evidence="18">Binds 1 Mg(2+) ion per subunit.</text>
</comment>
<keyword evidence="14 18" id="KW-0961">Cell wall biogenesis/degradation</keyword>
<protein>
    <recommendedName>
        <fullName evidence="18">Bifunctional protein GlmU</fullName>
    </recommendedName>
    <domain>
        <recommendedName>
            <fullName evidence="18">UDP-N-acetylglucosamine pyrophosphorylase</fullName>
            <ecNumber evidence="18">2.7.7.23</ecNumber>
        </recommendedName>
        <alternativeName>
            <fullName evidence="18">N-acetylglucosamine-1-phosphate uridyltransferase</fullName>
        </alternativeName>
    </domain>
    <domain>
        <recommendedName>
            <fullName evidence="18">Glucosamine-1-phosphate N-acetyltransferase</fullName>
            <ecNumber evidence="18">2.3.1.157</ecNumber>
        </recommendedName>
    </domain>
</protein>
<feature type="binding site" evidence="18">
    <location>
        <position position="433"/>
    </location>
    <ligand>
        <name>acetyl-CoA</name>
        <dbReference type="ChEBI" id="CHEBI:57288"/>
    </ligand>
</feature>
<comment type="catalytic activity">
    <reaction evidence="16 18">
        <text>N-acetyl-alpha-D-glucosamine 1-phosphate + UTP + H(+) = UDP-N-acetyl-alpha-D-glucosamine + diphosphate</text>
        <dbReference type="Rhea" id="RHEA:13509"/>
        <dbReference type="ChEBI" id="CHEBI:15378"/>
        <dbReference type="ChEBI" id="CHEBI:33019"/>
        <dbReference type="ChEBI" id="CHEBI:46398"/>
        <dbReference type="ChEBI" id="CHEBI:57705"/>
        <dbReference type="ChEBI" id="CHEBI:57776"/>
        <dbReference type="EC" id="2.7.7.23"/>
    </reaction>
</comment>
<feature type="binding site" evidence="18">
    <location>
        <position position="133"/>
    </location>
    <ligand>
        <name>Mg(2+)</name>
        <dbReference type="ChEBI" id="CHEBI:18420"/>
    </ligand>
</feature>
<dbReference type="GO" id="GO:0009245">
    <property type="term" value="P:lipid A biosynthetic process"/>
    <property type="evidence" value="ECO:0007669"/>
    <property type="project" value="UniProtKB-UniRule"/>
</dbReference>
<feature type="active site" description="Proton acceptor" evidence="18">
    <location>
        <position position="391"/>
    </location>
</feature>
<feature type="binding site" evidence="18">
    <location>
        <position position="394"/>
    </location>
    <ligand>
        <name>UDP-N-acetyl-alpha-D-glucosamine</name>
        <dbReference type="ChEBI" id="CHEBI:57705"/>
    </ligand>
</feature>
<dbReference type="SUPFAM" id="SSF53448">
    <property type="entry name" value="Nucleotide-diphospho-sugar transferases"/>
    <property type="match status" value="1"/>
</dbReference>
<feature type="binding site" evidence="18">
    <location>
        <begin position="414"/>
        <end position="415"/>
    </location>
    <ligand>
        <name>acetyl-CoA</name>
        <dbReference type="ChEBI" id="CHEBI:57288"/>
    </ligand>
</feature>
<dbReference type="GO" id="GO:0071555">
    <property type="term" value="P:cell wall organization"/>
    <property type="evidence" value="ECO:0007669"/>
    <property type="project" value="UniProtKB-KW"/>
</dbReference>
<keyword evidence="10 18" id="KW-0133">Cell shape</keyword>
<evidence type="ECO:0000256" key="10">
    <source>
        <dbReference type="ARBA" id="ARBA00022960"/>
    </source>
</evidence>
<evidence type="ECO:0000256" key="14">
    <source>
        <dbReference type="ARBA" id="ARBA00023316"/>
    </source>
</evidence>
<feature type="binding site" evidence="18">
    <location>
        <position position="255"/>
    </location>
    <ligand>
        <name>Mg(2+)</name>
        <dbReference type="ChEBI" id="CHEBI:18420"/>
    </ligand>
</feature>
<evidence type="ECO:0000256" key="12">
    <source>
        <dbReference type="ARBA" id="ARBA00023268"/>
    </source>
</evidence>
<dbReference type="InterPro" id="IPR001451">
    <property type="entry name" value="Hexapep"/>
</dbReference>
<dbReference type="Pfam" id="PF25087">
    <property type="entry name" value="GMPPB_C"/>
    <property type="match status" value="1"/>
</dbReference>
<feature type="binding site" evidence="18">
    <location>
        <position position="104"/>
    </location>
    <ligand>
        <name>UDP-N-acetyl-alpha-D-glucosamine</name>
        <dbReference type="ChEBI" id="CHEBI:57705"/>
    </ligand>
</feature>
<feature type="binding site" evidence="18">
    <location>
        <position position="255"/>
    </location>
    <ligand>
        <name>UDP-N-acetyl-alpha-D-glucosamine</name>
        <dbReference type="ChEBI" id="CHEBI:57705"/>
    </ligand>
</feature>
<evidence type="ECO:0000256" key="6">
    <source>
        <dbReference type="ARBA" id="ARBA00022695"/>
    </source>
</evidence>
<dbReference type="CDD" id="cd03353">
    <property type="entry name" value="LbH_GlmU_C"/>
    <property type="match status" value="1"/>
</dbReference>
<comment type="subunit">
    <text evidence="18">Homotrimer.</text>
</comment>
<dbReference type="InterPro" id="IPR018357">
    <property type="entry name" value="Hexapep_transf_CS"/>
</dbReference>
<feature type="binding site" evidence="18">
    <location>
        <position position="451"/>
    </location>
    <ligand>
        <name>acetyl-CoA</name>
        <dbReference type="ChEBI" id="CHEBI:57288"/>
    </ligand>
</feature>
<gene>
    <name evidence="18" type="primary">glmU</name>
    <name evidence="21" type="ORF">GP2143_15401</name>
</gene>
<evidence type="ECO:0000256" key="1">
    <source>
        <dbReference type="ARBA" id="ARBA00004496"/>
    </source>
</evidence>
<dbReference type="InterPro" id="IPR005882">
    <property type="entry name" value="Bifunctional_GlmU"/>
</dbReference>
<dbReference type="SUPFAM" id="SSF51161">
    <property type="entry name" value="Trimeric LpxA-like enzymes"/>
    <property type="match status" value="1"/>
</dbReference>
<evidence type="ECO:0000259" key="20">
    <source>
        <dbReference type="Pfam" id="PF25087"/>
    </source>
</evidence>
<dbReference type="PANTHER" id="PTHR43584">
    <property type="entry name" value="NUCLEOTIDYL TRANSFERASE"/>
    <property type="match status" value="1"/>
</dbReference>
<reference evidence="21 22" key="1">
    <citation type="journal article" date="2010" name="J. Bacteriol.">
        <title>Genome sequence of the oligotrophic marine Gammaproteobacterium HTCC2143, isolated from the Oregon Coast.</title>
        <authorList>
            <person name="Oh H.M."/>
            <person name="Kang I."/>
            <person name="Ferriera S."/>
            <person name="Giovannoni S.J."/>
            <person name="Cho J.C."/>
        </authorList>
    </citation>
    <scope>NUCLEOTIDE SEQUENCE [LARGE SCALE GENOMIC DNA]</scope>
    <source>
        <strain evidence="21 22">HTCC2143</strain>
    </source>
</reference>
<evidence type="ECO:0000313" key="21">
    <source>
        <dbReference type="EMBL" id="EAW32654.1"/>
    </source>
</evidence>
<feature type="binding site" evidence="18">
    <location>
        <position position="182"/>
    </location>
    <ligand>
        <name>UDP-N-acetyl-alpha-D-glucosamine</name>
        <dbReference type="ChEBI" id="CHEBI:57705"/>
    </ligand>
</feature>
<keyword evidence="4 18" id="KW-0963">Cytoplasm</keyword>
<dbReference type="InterPro" id="IPR029044">
    <property type="entry name" value="Nucleotide-diphossugar_trans"/>
</dbReference>
<feature type="region of interest" description="Pyrophosphorylase" evidence="18">
    <location>
        <begin position="1"/>
        <end position="257"/>
    </location>
</feature>
<comment type="catalytic activity">
    <reaction evidence="15 18">
        <text>alpha-D-glucosamine 1-phosphate + acetyl-CoA = N-acetyl-alpha-D-glucosamine 1-phosphate + CoA + H(+)</text>
        <dbReference type="Rhea" id="RHEA:13725"/>
        <dbReference type="ChEBI" id="CHEBI:15378"/>
        <dbReference type="ChEBI" id="CHEBI:57287"/>
        <dbReference type="ChEBI" id="CHEBI:57288"/>
        <dbReference type="ChEBI" id="CHEBI:57776"/>
        <dbReference type="ChEBI" id="CHEBI:58516"/>
        <dbReference type="EC" id="2.3.1.157"/>
    </reaction>
</comment>
<keyword evidence="8 18" id="KW-0677">Repeat</keyword>
<dbReference type="NCBIfam" id="TIGR01173">
    <property type="entry name" value="glmU"/>
    <property type="match status" value="1"/>
</dbReference>
<feature type="binding site" evidence="18">
    <location>
        <position position="53"/>
    </location>
    <ligand>
        <name>UDP-N-acetyl-alpha-D-glucosamine</name>
        <dbReference type="ChEBI" id="CHEBI:57705"/>
    </ligand>
</feature>
<name>A0Y950_9GAMM</name>
<feature type="binding site" evidence="18">
    <location>
        <position position="361"/>
    </location>
    <ligand>
        <name>UDP-N-acetyl-alpha-D-glucosamine</name>
        <dbReference type="ChEBI" id="CHEBI:57705"/>
    </ligand>
</feature>
<evidence type="ECO:0000256" key="11">
    <source>
        <dbReference type="ARBA" id="ARBA00022984"/>
    </source>
</evidence>
<feature type="region of interest" description="N-acetyltransferase" evidence="18">
    <location>
        <begin position="279"/>
        <end position="485"/>
    </location>
</feature>
<evidence type="ECO:0000256" key="8">
    <source>
        <dbReference type="ARBA" id="ARBA00022737"/>
    </source>
</evidence>
<dbReference type="PANTHER" id="PTHR43584:SF3">
    <property type="entry name" value="BIFUNCTIONAL PROTEIN GLMU"/>
    <property type="match status" value="1"/>
</dbReference>
<evidence type="ECO:0000256" key="2">
    <source>
        <dbReference type="ARBA" id="ARBA00007707"/>
    </source>
</evidence>
<dbReference type="OrthoDB" id="9775031at2"/>
<comment type="pathway">
    <text evidence="18">Bacterial outer membrane biogenesis; LPS lipid A biosynthesis.</text>
</comment>
<dbReference type="PROSITE" id="PS00101">
    <property type="entry name" value="HEXAPEP_TRANSFERASES"/>
    <property type="match status" value="1"/>
</dbReference>
<accession>A0Y950</accession>
<evidence type="ECO:0000256" key="16">
    <source>
        <dbReference type="ARBA" id="ARBA00048493"/>
    </source>
</evidence>
<keyword evidence="13 18" id="KW-0012">Acyltransferase</keyword>
<keyword evidence="12 18" id="KW-0511">Multifunctional enzyme</keyword>
<dbReference type="GO" id="GO:0003977">
    <property type="term" value="F:UDP-N-acetylglucosamine diphosphorylase activity"/>
    <property type="evidence" value="ECO:0007669"/>
    <property type="project" value="UniProtKB-UniRule"/>
</dbReference>
<dbReference type="UniPathway" id="UPA00973"/>
<dbReference type="Pfam" id="PF00132">
    <property type="entry name" value="Hexapep"/>
    <property type="match status" value="1"/>
</dbReference>
<dbReference type="GO" id="GO:0019134">
    <property type="term" value="F:glucosamine-1-phosphate N-acetyltransferase activity"/>
    <property type="evidence" value="ECO:0007669"/>
    <property type="project" value="UniProtKB-UniRule"/>
</dbReference>
<feature type="binding site" evidence="18">
    <location>
        <position position="408"/>
    </location>
    <ligand>
        <name>acetyl-CoA</name>
        <dbReference type="ChEBI" id="CHEBI:57288"/>
    </ligand>
</feature>
<dbReference type="Proteomes" id="UP000004931">
    <property type="component" value="Unassembled WGS sequence"/>
</dbReference>
<dbReference type="Gene3D" id="2.160.10.10">
    <property type="entry name" value="Hexapeptide repeat proteins"/>
    <property type="match status" value="1"/>
</dbReference>
<dbReference type="AlphaFoldDB" id="A0Y950"/>
<evidence type="ECO:0000256" key="17">
    <source>
        <dbReference type="ARBA" id="ARBA00049628"/>
    </source>
</evidence>
<evidence type="ECO:0000259" key="19">
    <source>
        <dbReference type="Pfam" id="PF12804"/>
    </source>
</evidence>
<dbReference type="Pfam" id="PF12804">
    <property type="entry name" value="NTP_transf_3"/>
    <property type="match status" value="1"/>
</dbReference>
<dbReference type="EC" id="2.3.1.157" evidence="18"/>
<dbReference type="InterPro" id="IPR050065">
    <property type="entry name" value="GlmU-like"/>
</dbReference>
<feature type="binding site" evidence="18">
    <location>
        <position position="197"/>
    </location>
    <ligand>
        <name>UDP-N-acetyl-alpha-D-glucosamine</name>
        <dbReference type="ChEBI" id="CHEBI:57705"/>
    </ligand>
</feature>
<feature type="binding site" evidence="18">
    <location>
        <begin position="39"/>
        <end position="42"/>
    </location>
    <ligand>
        <name>UDP-N-acetyl-alpha-D-glucosamine</name>
        <dbReference type="ChEBI" id="CHEBI:57705"/>
    </ligand>
</feature>
<dbReference type="STRING" id="247633.GP2143_15401"/>
<comment type="caution">
    <text evidence="21">The sequence shown here is derived from an EMBL/GenBank/DDBJ whole genome shotgun (WGS) entry which is preliminary data.</text>
</comment>
<keyword evidence="5 18" id="KW-0808">Transferase</keyword>
<evidence type="ECO:0000256" key="3">
    <source>
        <dbReference type="ARBA" id="ARBA00007947"/>
    </source>
</evidence>
<comment type="pathway">
    <text evidence="18">Nucleotide-sugar biosynthesis; UDP-N-acetyl-alpha-D-glucosamine biosynthesis; N-acetyl-alpha-D-glucosamine 1-phosphate from alpha-D-glucosamine 6-phosphate (route II): step 2/2.</text>
</comment>
<dbReference type="GO" id="GO:0009252">
    <property type="term" value="P:peptidoglycan biosynthetic process"/>
    <property type="evidence" value="ECO:0007669"/>
    <property type="project" value="UniProtKB-UniRule"/>
</dbReference>
<dbReference type="GO" id="GO:0006048">
    <property type="term" value="P:UDP-N-acetylglucosamine biosynthetic process"/>
    <property type="evidence" value="ECO:0007669"/>
    <property type="project" value="UniProtKB-UniPathway"/>
</dbReference>
<feature type="binding site" evidence="18">
    <location>
        <begin position="109"/>
        <end position="110"/>
    </location>
    <ligand>
        <name>UDP-N-acetyl-alpha-D-glucosamine</name>
        <dbReference type="ChEBI" id="CHEBI:57705"/>
    </ligand>
</feature>